<name>A0A1G9ED65_9BACT</name>
<dbReference type="RefSeq" id="WP_089681431.1">
    <property type="nucleotide sequence ID" value="NZ_FNFO01000003.1"/>
</dbReference>
<dbReference type="InterPro" id="IPR021428">
    <property type="entry name" value="DUF3078"/>
</dbReference>
<evidence type="ECO:0000256" key="1">
    <source>
        <dbReference type="SAM" id="SignalP"/>
    </source>
</evidence>
<evidence type="ECO:0000313" key="3">
    <source>
        <dbReference type="Proteomes" id="UP000198510"/>
    </source>
</evidence>
<dbReference type="Pfam" id="PF11276">
    <property type="entry name" value="DUF3078"/>
    <property type="match status" value="1"/>
</dbReference>
<evidence type="ECO:0000313" key="2">
    <source>
        <dbReference type="EMBL" id="SDK74056.1"/>
    </source>
</evidence>
<gene>
    <name evidence="2" type="ORF">SAMN05421823_103430</name>
</gene>
<dbReference type="Proteomes" id="UP000198510">
    <property type="component" value="Unassembled WGS sequence"/>
</dbReference>
<keyword evidence="3" id="KW-1185">Reference proteome</keyword>
<accession>A0A1G9ED65</accession>
<reference evidence="2 3" key="1">
    <citation type="submission" date="2016-10" db="EMBL/GenBank/DDBJ databases">
        <authorList>
            <person name="de Groot N.N."/>
        </authorList>
    </citation>
    <scope>NUCLEOTIDE SEQUENCE [LARGE SCALE GENOMIC DNA]</scope>
    <source>
        <strain evidence="2 3">DSM 25186</strain>
    </source>
</reference>
<dbReference type="AlphaFoldDB" id="A0A1G9ED65"/>
<dbReference type="OrthoDB" id="1495718at2"/>
<proteinExistence type="predicted"/>
<feature type="signal peptide" evidence="1">
    <location>
        <begin position="1"/>
        <end position="22"/>
    </location>
</feature>
<organism evidence="2 3">
    <name type="scientific">Catalinimonas alkaloidigena</name>
    <dbReference type="NCBI Taxonomy" id="1075417"/>
    <lineage>
        <taxon>Bacteria</taxon>
        <taxon>Pseudomonadati</taxon>
        <taxon>Bacteroidota</taxon>
        <taxon>Cytophagia</taxon>
        <taxon>Cytophagales</taxon>
        <taxon>Catalimonadaceae</taxon>
        <taxon>Catalinimonas</taxon>
    </lineage>
</organism>
<protein>
    <recommendedName>
        <fullName evidence="4">DUF3078 domain-containing protein</fullName>
    </recommendedName>
</protein>
<feature type="chain" id="PRO_5011580710" description="DUF3078 domain-containing protein" evidence="1">
    <location>
        <begin position="23"/>
        <end position="324"/>
    </location>
</feature>
<keyword evidence="1" id="KW-0732">Signal</keyword>
<sequence>MASKHPLFFLLSFLLLAGALRAQPTQPDTLLPYFLPPVDAQEYDLAGLAPYLVTPPDTFHLWQYGSAFDVDFQQISLSNWAGGGQDAISLRGQMRLFGVMDNGVALWENRLDLVYGITRQEQATGIRKTDDNLQFVSKYGYELKGPWHISAGLDFRTQFSPGYRYPNRDTEVLVSDFLSPGFLLLSLGFEAQQNNFYSMRLSPISGKLTIVRDDSLAARYQVVPGEKVRREIGVQVDGSFQRKILENISFNTRATFFSAFDTFGNVDINWESQLELRVNRYVSSKVTTLLIYDDDLNVPRGDDRPPGPAIQFRESVVVGFSLRL</sequence>
<dbReference type="STRING" id="1075417.SAMN05421823_103430"/>
<dbReference type="EMBL" id="FNFO01000003">
    <property type="protein sequence ID" value="SDK74056.1"/>
    <property type="molecule type" value="Genomic_DNA"/>
</dbReference>
<evidence type="ECO:0008006" key="4">
    <source>
        <dbReference type="Google" id="ProtNLM"/>
    </source>
</evidence>